<dbReference type="InterPro" id="IPR045864">
    <property type="entry name" value="aa-tRNA-synth_II/BPL/LPL"/>
</dbReference>
<keyword evidence="1 3" id="KW-0436">Ligase</keyword>
<dbReference type="Pfam" id="PF03099">
    <property type="entry name" value="BPL_LplA_LipB"/>
    <property type="match status" value="1"/>
</dbReference>
<dbReference type="Proteomes" id="UP000614424">
    <property type="component" value="Unassembled WGS sequence"/>
</dbReference>
<dbReference type="GO" id="GO:0005737">
    <property type="term" value="C:cytoplasm"/>
    <property type="evidence" value="ECO:0007669"/>
    <property type="project" value="TreeGrafter"/>
</dbReference>
<dbReference type="CDD" id="cd16442">
    <property type="entry name" value="BPL"/>
    <property type="match status" value="1"/>
</dbReference>
<evidence type="ECO:0000313" key="3">
    <source>
        <dbReference type="EMBL" id="MBC8317438.1"/>
    </source>
</evidence>
<dbReference type="SUPFAM" id="SSF55681">
    <property type="entry name" value="Class II aaRS and biotin synthetases"/>
    <property type="match status" value="1"/>
</dbReference>
<dbReference type="PANTHER" id="PTHR12835:SF5">
    <property type="entry name" value="BIOTIN--PROTEIN LIGASE"/>
    <property type="match status" value="1"/>
</dbReference>
<organism evidence="3 4">
    <name type="scientific">Candidatus Desulfobia pelagia</name>
    <dbReference type="NCBI Taxonomy" id="2841692"/>
    <lineage>
        <taxon>Bacteria</taxon>
        <taxon>Pseudomonadati</taxon>
        <taxon>Thermodesulfobacteriota</taxon>
        <taxon>Desulfobulbia</taxon>
        <taxon>Desulfobulbales</taxon>
        <taxon>Desulfobulbaceae</taxon>
        <taxon>Candidatus Desulfobia</taxon>
    </lineage>
</organism>
<feature type="domain" description="BPL/LPL catalytic" evidence="2">
    <location>
        <begin position="13"/>
        <end position="205"/>
    </location>
</feature>
<gene>
    <name evidence="3" type="ORF">H8E41_05995</name>
</gene>
<dbReference type="Gene3D" id="3.30.930.10">
    <property type="entry name" value="Bira Bifunctional Protein, Domain 2"/>
    <property type="match status" value="1"/>
</dbReference>
<comment type="caution">
    <text evidence="3">The sequence shown here is derived from an EMBL/GenBank/DDBJ whole genome shotgun (WGS) entry which is preliminary data.</text>
</comment>
<protein>
    <submittedName>
        <fullName evidence="3">Biotin--[acetyl-CoA-carboxylase] ligase</fullName>
        <ecNumber evidence="3">6.3.4.15</ecNumber>
    </submittedName>
</protein>
<dbReference type="AlphaFoldDB" id="A0A8J6TFJ8"/>
<accession>A0A8J6TFJ8</accession>
<evidence type="ECO:0000256" key="1">
    <source>
        <dbReference type="ARBA" id="ARBA00022598"/>
    </source>
</evidence>
<dbReference type="PANTHER" id="PTHR12835">
    <property type="entry name" value="BIOTIN PROTEIN LIGASE"/>
    <property type="match status" value="1"/>
</dbReference>
<dbReference type="NCBIfam" id="TIGR00121">
    <property type="entry name" value="birA_ligase"/>
    <property type="match status" value="1"/>
</dbReference>
<dbReference type="InterPro" id="IPR004408">
    <property type="entry name" value="Biotin_CoA_COase_ligase"/>
</dbReference>
<proteinExistence type="predicted"/>
<evidence type="ECO:0000313" key="4">
    <source>
        <dbReference type="Proteomes" id="UP000614424"/>
    </source>
</evidence>
<name>A0A8J6TFJ8_9BACT</name>
<dbReference type="Gene3D" id="2.30.30.100">
    <property type="match status" value="1"/>
</dbReference>
<dbReference type="EC" id="6.3.4.15" evidence="3"/>
<dbReference type="PROSITE" id="PS51733">
    <property type="entry name" value="BPL_LPL_CATALYTIC"/>
    <property type="match status" value="1"/>
</dbReference>
<dbReference type="GO" id="GO:0004077">
    <property type="term" value="F:biotin--[biotin carboxyl-carrier protein] ligase activity"/>
    <property type="evidence" value="ECO:0007669"/>
    <property type="project" value="UniProtKB-EC"/>
</dbReference>
<evidence type="ECO:0000259" key="2">
    <source>
        <dbReference type="PROSITE" id="PS51733"/>
    </source>
</evidence>
<dbReference type="InterPro" id="IPR004143">
    <property type="entry name" value="BPL_LPL_catalytic"/>
</dbReference>
<reference evidence="3 4" key="1">
    <citation type="submission" date="2020-08" db="EMBL/GenBank/DDBJ databases">
        <title>Bridging the membrane lipid divide: bacteria of the FCB group superphylum have the potential to synthesize archaeal ether lipids.</title>
        <authorList>
            <person name="Villanueva L."/>
            <person name="Von Meijenfeldt F.A.B."/>
            <person name="Westbye A.B."/>
            <person name="Yadav S."/>
            <person name="Hopmans E.C."/>
            <person name="Dutilh B.E."/>
            <person name="Sinninghe Damste J.S."/>
        </authorList>
    </citation>
    <scope>NUCLEOTIDE SEQUENCE [LARGE SCALE GENOMIC DNA]</scope>
    <source>
        <strain evidence="3">NIOZ-UU47</strain>
    </source>
</reference>
<sequence length="273" mass="29749">MTEKIAENVFDETGWKEMVRAGEIAGHSLVYFQQIDSTNSRAMEMGLAGAHAGTVVFAESQTGGKGRLGKSWDSPAGSGLYFSIILRPALAIGDLSKITLAAGVALCRMVRRLYSFSPQIKWPNDLLVANRKCGGILVEADLRNQSAPLVILGIGLNVTTPSIDFPEELRESATSLQCHVDIPIRRKELLETVLVETDAVIGQFEQQGFADILKEWKKYDATLGRTLTWITADRQVVKGVSLGPDNEGKLHIKSGDGRVHEVISGDIRLASYP</sequence>
<dbReference type="EMBL" id="JACNJZ010000090">
    <property type="protein sequence ID" value="MBC8317438.1"/>
    <property type="molecule type" value="Genomic_DNA"/>
</dbReference>